<gene>
    <name evidence="3" type="ORF">MNBD_GAMMA17-2167</name>
</gene>
<protein>
    <recommendedName>
        <fullName evidence="2">CBS domain-containing protein</fullName>
    </recommendedName>
</protein>
<dbReference type="EMBL" id="UOFQ01000030">
    <property type="protein sequence ID" value="VAW85822.1"/>
    <property type="molecule type" value="Genomic_DNA"/>
</dbReference>
<dbReference type="PANTHER" id="PTHR43080:SF2">
    <property type="entry name" value="CBS DOMAIN-CONTAINING PROTEIN"/>
    <property type="match status" value="1"/>
</dbReference>
<sequence length="214" mass="23258">MAFILIGPGINNPVPLKKLFLNRTVEETAAIAPKRAIDETHHPQHKFEDDVLVAEQLMSGAARAAYQAAEQVPMDKLLARQIMVSPVMTITPEATVDEAMGLFRVRDFRHLPVVASEAGGLIGMVSDRDLLRHLAGVASGQPPVRGGETNVGELMQSPVLTAGIETDVRYIARLFVERHIGAMPIVDGGQLVGIITRSDLLGSVMRHFVLELWA</sequence>
<dbReference type="InterPro" id="IPR046342">
    <property type="entry name" value="CBS_dom_sf"/>
</dbReference>
<name>A0A3B0ZED7_9ZZZZ</name>
<reference evidence="3" key="1">
    <citation type="submission" date="2018-06" db="EMBL/GenBank/DDBJ databases">
        <authorList>
            <person name="Zhirakovskaya E."/>
        </authorList>
    </citation>
    <scope>NUCLEOTIDE SEQUENCE</scope>
</reference>
<feature type="domain" description="CBS" evidence="2">
    <location>
        <begin position="83"/>
        <end position="144"/>
    </location>
</feature>
<accession>A0A3B0ZED7</accession>
<evidence type="ECO:0000259" key="2">
    <source>
        <dbReference type="PROSITE" id="PS51371"/>
    </source>
</evidence>
<dbReference type="CDD" id="cd04584">
    <property type="entry name" value="CBS_pair_AcuB_like"/>
    <property type="match status" value="1"/>
</dbReference>
<dbReference type="Gene3D" id="3.10.580.10">
    <property type="entry name" value="CBS-domain"/>
    <property type="match status" value="2"/>
</dbReference>
<dbReference type="Pfam" id="PF00571">
    <property type="entry name" value="CBS"/>
    <property type="match status" value="2"/>
</dbReference>
<evidence type="ECO:0000313" key="3">
    <source>
        <dbReference type="EMBL" id="VAW85822.1"/>
    </source>
</evidence>
<keyword evidence="1" id="KW-0129">CBS domain</keyword>
<proteinExistence type="predicted"/>
<organism evidence="3">
    <name type="scientific">hydrothermal vent metagenome</name>
    <dbReference type="NCBI Taxonomy" id="652676"/>
    <lineage>
        <taxon>unclassified sequences</taxon>
        <taxon>metagenomes</taxon>
        <taxon>ecological metagenomes</taxon>
    </lineage>
</organism>
<dbReference type="SUPFAM" id="SSF54631">
    <property type="entry name" value="CBS-domain pair"/>
    <property type="match status" value="1"/>
</dbReference>
<evidence type="ECO:0000256" key="1">
    <source>
        <dbReference type="ARBA" id="ARBA00023122"/>
    </source>
</evidence>
<dbReference type="SMART" id="SM00116">
    <property type="entry name" value="CBS"/>
    <property type="match status" value="2"/>
</dbReference>
<dbReference type="InterPro" id="IPR000644">
    <property type="entry name" value="CBS_dom"/>
</dbReference>
<dbReference type="InterPro" id="IPR051257">
    <property type="entry name" value="Diverse_CBS-Domain"/>
</dbReference>
<dbReference type="PROSITE" id="PS51371">
    <property type="entry name" value="CBS"/>
    <property type="match status" value="2"/>
</dbReference>
<dbReference type="PANTHER" id="PTHR43080">
    <property type="entry name" value="CBS DOMAIN-CONTAINING PROTEIN CBSX3, MITOCHONDRIAL"/>
    <property type="match status" value="1"/>
</dbReference>
<feature type="domain" description="CBS" evidence="2">
    <location>
        <begin position="155"/>
        <end position="212"/>
    </location>
</feature>
<dbReference type="AlphaFoldDB" id="A0A3B0ZED7"/>